<sequence>MSGDRYTPQSGDASIGVDHYDLTLDYKIATNRLSGTAVIRVRAAAAISAVSLDLVGLRASKVLVDGRRAPAFHQSDRKLRVTLPAPLDEGEGVEITVVYGGAPRPRRSRWGTIGWEELEDGALVASQPTGSPTWFPCNDVPSDKATYVLTISTDSAYTVVASGVRVEKGGRGSTATWKFEQSIPTPTYLMTVVLGRFVEETVPLDDRSGRMFYPRPLADRVHADFADLGAMMALFQERFGPYPLDEYAIVVTADDLEIPLEAQGIGVFGASHIDGVGGLERLIAHELAHQWFGNSVGVAAWGDIWLNEGFACYAEWIWSEHSGAETAHERATHHHARLDALPQDLLLRDPGPDLMFDDRVYKRGALALHALRLTAGDDAFFALLRAWCAQHASGTATTDEFVALAEELSPVPVSDLLHEWLDELPLPALPRAGRAGRAVARAVRTATSAVSPRR</sequence>
<comment type="subcellular location">
    <subcellularLocation>
        <location evidence="2">Cytoplasm</location>
    </subcellularLocation>
</comment>
<evidence type="ECO:0000256" key="3">
    <source>
        <dbReference type="ARBA" id="ARBA00010136"/>
    </source>
</evidence>
<reference evidence="18" key="1">
    <citation type="submission" date="2022-11" db="EMBL/GenBank/DDBJ databases">
        <title>Description of Microcella daejonensis nov. sp, isolated from riverside soil.</title>
        <authorList>
            <person name="Molina K.M."/>
            <person name="Kim S.B."/>
        </authorList>
    </citation>
    <scope>NUCLEOTIDE SEQUENCE</scope>
    <source>
        <strain evidence="18">MMS21-STM12</strain>
    </source>
</reference>
<evidence type="ECO:0000256" key="5">
    <source>
        <dbReference type="ARBA" id="ARBA00015611"/>
    </source>
</evidence>
<dbReference type="SUPFAM" id="SSF63737">
    <property type="entry name" value="Leukotriene A4 hydrolase N-terminal domain"/>
    <property type="match status" value="1"/>
</dbReference>
<keyword evidence="8 15" id="KW-0479">Metal-binding</keyword>
<dbReference type="GO" id="GO:0016285">
    <property type="term" value="F:alanyl aminopeptidase activity"/>
    <property type="evidence" value="ECO:0007669"/>
    <property type="project" value="UniProtKB-EC"/>
</dbReference>
<evidence type="ECO:0000256" key="2">
    <source>
        <dbReference type="ARBA" id="ARBA00004496"/>
    </source>
</evidence>
<dbReference type="EC" id="3.4.11.2" evidence="4"/>
<organism evidence="18 19">
    <name type="scientific">Microcella daejeonensis</name>
    <dbReference type="NCBI Taxonomy" id="2994971"/>
    <lineage>
        <taxon>Bacteria</taxon>
        <taxon>Bacillati</taxon>
        <taxon>Actinomycetota</taxon>
        <taxon>Actinomycetes</taxon>
        <taxon>Micrococcales</taxon>
        <taxon>Microbacteriaceae</taxon>
        <taxon>Microcella</taxon>
    </lineage>
</organism>
<keyword evidence="6" id="KW-0963">Cytoplasm</keyword>
<dbReference type="InterPro" id="IPR001930">
    <property type="entry name" value="Peptidase_M1"/>
</dbReference>
<dbReference type="CDD" id="cd09603">
    <property type="entry name" value="M1_APN_like"/>
    <property type="match status" value="1"/>
</dbReference>
<evidence type="ECO:0000313" key="18">
    <source>
        <dbReference type="EMBL" id="WAB80416.1"/>
    </source>
</evidence>
<comment type="cofactor">
    <cofactor evidence="15">
        <name>Zn(2+)</name>
        <dbReference type="ChEBI" id="CHEBI:29105"/>
    </cofactor>
    <text evidence="15">Binds 1 zinc ion per subunit.</text>
</comment>
<feature type="domain" description="Aminopeptidase N-like N-terminal" evidence="17">
    <location>
        <begin position="18"/>
        <end position="189"/>
    </location>
</feature>
<evidence type="ECO:0000256" key="14">
    <source>
        <dbReference type="PIRSR" id="PIRSR634015-1"/>
    </source>
</evidence>
<keyword evidence="7" id="KW-0645">Protease</keyword>
<evidence type="ECO:0000256" key="9">
    <source>
        <dbReference type="ARBA" id="ARBA00022801"/>
    </source>
</evidence>
<dbReference type="GO" id="GO:0008237">
    <property type="term" value="F:metallopeptidase activity"/>
    <property type="evidence" value="ECO:0007669"/>
    <property type="project" value="UniProtKB-KW"/>
</dbReference>
<evidence type="ECO:0000313" key="19">
    <source>
        <dbReference type="Proteomes" id="UP001164706"/>
    </source>
</evidence>
<comment type="similarity">
    <text evidence="3">Belongs to the peptidase M1 family.</text>
</comment>
<dbReference type="GO" id="GO:0005737">
    <property type="term" value="C:cytoplasm"/>
    <property type="evidence" value="ECO:0007669"/>
    <property type="project" value="UniProtKB-SubCell"/>
</dbReference>
<evidence type="ECO:0000256" key="1">
    <source>
        <dbReference type="ARBA" id="ARBA00000098"/>
    </source>
</evidence>
<dbReference type="GO" id="GO:0006508">
    <property type="term" value="P:proteolysis"/>
    <property type="evidence" value="ECO:0007669"/>
    <property type="project" value="UniProtKB-KW"/>
</dbReference>
<feature type="domain" description="Peptidase M1 membrane alanine aminopeptidase" evidence="16">
    <location>
        <begin position="234"/>
        <end position="420"/>
    </location>
</feature>
<name>A0A9E8MKF5_9MICO</name>
<evidence type="ECO:0000256" key="13">
    <source>
        <dbReference type="ARBA" id="ARBA00031533"/>
    </source>
</evidence>
<feature type="active site" description="Proton donor" evidence="14">
    <location>
        <position position="361"/>
    </location>
</feature>
<dbReference type="InterPro" id="IPR014782">
    <property type="entry name" value="Peptidase_M1_dom"/>
</dbReference>
<keyword evidence="9" id="KW-0378">Hydrolase</keyword>
<comment type="catalytic activity">
    <reaction evidence="1">
        <text>Release of an N-terminal amino acid, Xaa-|-Yaa- from a peptide, amide or arylamide. Xaa is preferably Ala, but may be most amino acids including Pro (slow action). When a terminal hydrophobic residue is followed by a prolyl residue, the two may be released as an intact Xaa-Pro dipeptide.</text>
        <dbReference type="EC" id="3.4.11.2"/>
    </reaction>
</comment>
<evidence type="ECO:0000256" key="10">
    <source>
        <dbReference type="ARBA" id="ARBA00022833"/>
    </source>
</evidence>
<dbReference type="RefSeq" id="WP_267780081.1">
    <property type="nucleotide sequence ID" value="NZ_CP113089.1"/>
</dbReference>
<feature type="binding site" evidence="15">
    <location>
        <position position="285"/>
    </location>
    <ligand>
        <name>Zn(2+)</name>
        <dbReference type="ChEBI" id="CHEBI:29105"/>
        <note>catalytic</note>
    </ligand>
</feature>
<evidence type="ECO:0000256" key="11">
    <source>
        <dbReference type="ARBA" id="ARBA00023049"/>
    </source>
</evidence>
<dbReference type="Gene3D" id="1.10.390.10">
    <property type="entry name" value="Neutral Protease Domain 2"/>
    <property type="match status" value="1"/>
</dbReference>
<keyword evidence="10 15" id="KW-0862">Zinc</keyword>
<evidence type="ECO:0000256" key="7">
    <source>
        <dbReference type="ARBA" id="ARBA00022670"/>
    </source>
</evidence>
<evidence type="ECO:0000259" key="17">
    <source>
        <dbReference type="Pfam" id="PF17900"/>
    </source>
</evidence>
<evidence type="ECO:0000256" key="6">
    <source>
        <dbReference type="ARBA" id="ARBA00022490"/>
    </source>
</evidence>
<dbReference type="GO" id="GO:0008270">
    <property type="term" value="F:zinc ion binding"/>
    <property type="evidence" value="ECO:0007669"/>
    <property type="project" value="InterPro"/>
</dbReference>
<dbReference type="InterPro" id="IPR042097">
    <property type="entry name" value="Aminopeptidase_N-like_N_sf"/>
</dbReference>
<dbReference type="Gene3D" id="2.60.40.1730">
    <property type="entry name" value="tricorn interacting facor f3 domain"/>
    <property type="match status" value="1"/>
</dbReference>
<keyword evidence="11" id="KW-0482">Metalloprotease</keyword>
<dbReference type="PANTHER" id="PTHR45726">
    <property type="entry name" value="LEUKOTRIENE A-4 HYDROLASE"/>
    <property type="match status" value="1"/>
</dbReference>
<accession>A0A9E8MKF5</accession>
<evidence type="ECO:0000256" key="8">
    <source>
        <dbReference type="ARBA" id="ARBA00022723"/>
    </source>
</evidence>
<feature type="binding site" evidence="15">
    <location>
        <position position="308"/>
    </location>
    <ligand>
        <name>Zn(2+)</name>
        <dbReference type="ChEBI" id="CHEBI:29105"/>
        <note>catalytic</note>
    </ligand>
</feature>
<feature type="binding site" evidence="15">
    <location>
        <position position="289"/>
    </location>
    <ligand>
        <name>Zn(2+)</name>
        <dbReference type="ChEBI" id="CHEBI:29105"/>
        <note>catalytic</note>
    </ligand>
</feature>
<dbReference type="EMBL" id="CP113089">
    <property type="protein sequence ID" value="WAB80416.1"/>
    <property type="molecule type" value="Genomic_DNA"/>
</dbReference>
<dbReference type="KEGG" id="mdb:OVN18_07475"/>
<feature type="active site" description="Proton acceptor" evidence="14">
    <location>
        <position position="286"/>
    </location>
</feature>
<dbReference type="Proteomes" id="UP001164706">
    <property type="component" value="Chromosome"/>
</dbReference>
<dbReference type="InterPro" id="IPR045357">
    <property type="entry name" value="Aminopeptidase_N-like_N"/>
</dbReference>
<protein>
    <recommendedName>
        <fullName evidence="5">Aminopeptidase N</fullName>
        <ecNumber evidence="4">3.4.11.2</ecNumber>
    </recommendedName>
    <alternativeName>
        <fullName evidence="12">Alanine aminopeptidase</fullName>
    </alternativeName>
    <alternativeName>
        <fullName evidence="13">Lysyl aminopeptidase</fullName>
    </alternativeName>
</protein>
<proteinExistence type="inferred from homology"/>
<dbReference type="Pfam" id="PF01433">
    <property type="entry name" value="Peptidase_M1"/>
    <property type="match status" value="1"/>
</dbReference>
<dbReference type="InterPro" id="IPR034015">
    <property type="entry name" value="M1_LTA4H"/>
</dbReference>
<dbReference type="AlphaFoldDB" id="A0A9E8MKF5"/>
<dbReference type="PANTHER" id="PTHR45726:SF3">
    <property type="entry name" value="LEUKOTRIENE A-4 HYDROLASE"/>
    <property type="match status" value="1"/>
</dbReference>
<dbReference type="InterPro" id="IPR027268">
    <property type="entry name" value="Peptidase_M4/M1_CTD_sf"/>
</dbReference>
<keyword evidence="19" id="KW-1185">Reference proteome</keyword>
<evidence type="ECO:0000256" key="12">
    <source>
        <dbReference type="ARBA" id="ARBA00029811"/>
    </source>
</evidence>
<evidence type="ECO:0000256" key="15">
    <source>
        <dbReference type="PIRSR" id="PIRSR634015-3"/>
    </source>
</evidence>
<evidence type="ECO:0000256" key="4">
    <source>
        <dbReference type="ARBA" id="ARBA00012564"/>
    </source>
</evidence>
<dbReference type="SUPFAM" id="SSF55486">
    <property type="entry name" value="Metalloproteases ('zincins'), catalytic domain"/>
    <property type="match status" value="1"/>
</dbReference>
<dbReference type="PRINTS" id="PR00756">
    <property type="entry name" value="ALADIPTASE"/>
</dbReference>
<gene>
    <name evidence="18" type="ORF">OVN18_07475</name>
</gene>
<evidence type="ECO:0000259" key="16">
    <source>
        <dbReference type="Pfam" id="PF01433"/>
    </source>
</evidence>
<dbReference type="Pfam" id="PF17900">
    <property type="entry name" value="Peptidase_M1_N"/>
    <property type="match status" value="1"/>
</dbReference>